<keyword evidence="3" id="KW-0813">Transport</keyword>
<dbReference type="GO" id="GO:0031461">
    <property type="term" value="C:cullin-RING ubiquitin ligase complex"/>
    <property type="evidence" value="ECO:0007669"/>
    <property type="project" value="UniProtKB-ARBA"/>
</dbReference>
<feature type="transmembrane region" description="Helical" evidence="15">
    <location>
        <begin position="1030"/>
        <end position="1050"/>
    </location>
</feature>
<dbReference type="GO" id="GO:0030001">
    <property type="term" value="P:metal ion transport"/>
    <property type="evidence" value="ECO:0007669"/>
    <property type="project" value="TreeGrafter"/>
</dbReference>
<evidence type="ECO:0000256" key="12">
    <source>
        <dbReference type="ARBA" id="ARBA00023303"/>
    </source>
</evidence>
<dbReference type="PANTHER" id="PTHR13800">
    <property type="entry name" value="TRANSIENT RECEPTOR POTENTIAL CATION CHANNEL, SUBFAMILY M, MEMBER 6"/>
    <property type="match status" value="1"/>
</dbReference>
<feature type="region of interest" description="Disordered" evidence="14">
    <location>
        <begin position="1279"/>
        <end position="1311"/>
    </location>
</feature>
<dbReference type="Pfam" id="PF12678">
    <property type="entry name" value="zf-rbx1"/>
    <property type="match status" value="1"/>
</dbReference>
<feature type="compositionally biased region" description="Basic and acidic residues" evidence="14">
    <location>
        <begin position="1279"/>
        <end position="1290"/>
    </location>
</feature>
<reference evidence="17" key="1">
    <citation type="submission" date="2021-02" db="EMBL/GenBank/DDBJ databases">
        <authorList>
            <person name="Nowell W R."/>
        </authorList>
    </citation>
    <scope>NUCLEOTIDE SEQUENCE</scope>
</reference>
<dbReference type="Pfam" id="PF18139">
    <property type="entry name" value="LSDAT_euk"/>
    <property type="match status" value="1"/>
</dbReference>
<keyword evidence="11 15" id="KW-0472">Membrane</keyword>
<proteinExistence type="predicted"/>
<evidence type="ECO:0000256" key="8">
    <source>
        <dbReference type="ARBA" id="ARBA00022833"/>
    </source>
</evidence>
<evidence type="ECO:0000256" key="10">
    <source>
        <dbReference type="ARBA" id="ARBA00023065"/>
    </source>
</evidence>
<dbReference type="PANTHER" id="PTHR13800:SF12">
    <property type="entry name" value="TRANSIENT RECEPTOR POTENTIAL CATION CHANNEL SUBFAMILY M MEMBER-LIKE 2"/>
    <property type="match status" value="1"/>
</dbReference>
<dbReference type="Pfam" id="PF25508">
    <property type="entry name" value="TRPM2"/>
    <property type="match status" value="1"/>
</dbReference>
<name>A0A813PBL5_ADIRI</name>
<keyword evidence="4 15" id="KW-0812">Transmembrane</keyword>
<evidence type="ECO:0000256" key="9">
    <source>
        <dbReference type="ARBA" id="ARBA00022989"/>
    </source>
</evidence>
<dbReference type="Gene3D" id="3.30.40.10">
    <property type="entry name" value="Zinc/RING finger domain, C3HC4 (zinc finger)"/>
    <property type="match status" value="1"/>
</dbReference>
<dbReference type="InterPro" id="IPR005821">
    <property type="entry name" value="Ion_trans_dom"/>
</dbReference>
<keyword evidence="10" id="KW-0406">Ion transport</keyword>
<feature type="transmembrane region" description="Helical" evidence="15">
    <location>
        <begin position="846"/>
        <end position="868"/>
    </location>
</feature>
<feature type="region of interest" description="Disordered" evidence="14">
    <location>
        <begin position="347"/>
        <end position="371"/>
    </location>
</feature>
<evidence type="ECO:0000256" key="3">
    <source>
        <dbReference type="ARBA" id="ARBA00022448"/>
    </source>
</evidence>
<dbReference type="EMBL" id="CAJNOR010000014">
    <property type="protein sequence ID" value="CAF0752718.1"/>
    <property type="molecule type" value="Genomic_DNA"/>
</dbReference>
<dbReference type="Pfam" id="PF00520">
    <property type="entry name" value="Ion_trans"/>
    <property type="match status" value="1"/>
</dbReference>
<comment type="subcellular location">
    <subcellularLocation>
        <location evidence="1">Membrane</location>
        <topology evidence="1">Multi-pass membrane protein</topology>
    </subcellularLocation>
</comment>
<evidence type="ECO:0000256" key="2">
    <source>
        <dbReference type="ARBA" id="ARBA00004906"/>
    </source>
</evidence>
<dbReference type="InterPro" id="IPR057366">
    <property type="entry name" value="TRPM-like"/>
</dbReference>
<protein>
    <recommendedName>
        <fullName evidence="16">RING-type domain-containing protein</fullName>
    </recommendedName>
</protein>
<keyword evidence="18" id="KW-1185">Reference proteome</keyword>
<feature type="transmembrane region" description="Helical" evidence="15">
    <location>
        <begin position="963"/>
        <end position="982"/>
    </location>
</feature>
<evidence type="ECO:0000259" key="16">
    <source>
        <dbReference type="PROSITE" id="PS50089"/>
    </source>
</evidence>
<feature type="compositionally biased region" description="Polar residues" evidence="14">
    <location>
        <begin position="354"/>
        <end position="370"/>
    </location>
</feature>
<keyword evidence="9 15" id="KW-1133">Transmembrane helix</keyword>
<sequence>MTTTTTSALLSDNANRIFSTLIPGPNRAPSHQLYNAIGVKSYGTITFPDNKSNHAEFIRIPPDASVSHVKELLNKQWCHGRPSLVISVTGGAKEYNMKPKLLRAFRRGLLKVARTTGAWIITGGMNTGIMKLVGEIVQINPDRSRPIHLIGIATWGCVSGCQQLDVRGSKVPYLKPRSEQKGEAPLESNHTEFIFVDDGTERKYGREISFRAKLEQAISGGFFASKSTSATSQTNAITTSLTGPTSMRQEQSDPVPVVLLVVEGGPNTVRTVHEAVVQNNIPAVFLEGTGRCCDLFSKAYLLYNENRQKLDLTDEAIANTDPAIIAKRFDELKNKLRDELKEELQAISGAADPLTSTTNKTPKKSATATPDKSARVVDTTDYFELVYECIRTRQRFLNIISLNSRNPVEPDIDLVILQALLSATSGSDTSKTSMQRKREQLHLALEWNRVDIAKNCIMKNDRDWEKIDLRDLFKRALNNDQVAFVKLFLDHDFSLTDFFRDQEEFVTLYKIDQCDVDTFSSITTDPLRRIYKKKIQPWIGDFFDVNAVFPSSDTSSSHEAINDNGNKSCFCCESRRHRTNASIDRDGSIHSEGSTAYCNGHIDIDKELFLWSVIEGRRDFALLFWSRGKNKICAALIAALIYRKRARRDNDASYNESADEFENLAVQILDKFYQSSEHACTQAIIREIPAFGNVTWLQVAVAAEAKQFIAQRAVQDVLNNIWYGCIDHHRVLNFTIVFSTINLWYSGFLPYEKELVATNDDISFVENRTSSKQKLSKESHEKRRLLNRKKDIVSMQLLQVSTDGSNSPVDFVDVGCWENTRTKVSDYFVNIKTFLSAPYVKYLYNLYFHVLFLLLFSYVILCDFFPLYNFPMDKCGVFTVPANRNISVTDNDSDQMAGSRNNSSRKSIPYGFQQRSRPADSEILLAIWVMTLLFEEIRQLFSTEAQSKRNAITAYFKIFWNKLDVLAIVLFFIGFTLRFVPISECFCAARIVLSVDLTIWFMRSLDIFAAVKRLGPKLVMIGEMVHDLKFFMLMLIVFILAFGVSSYSLIYGVQKFSWHLPREIVNLAYWQIFGELNALETFEHNYKANGYAAFILLVAYMAVVSILLVNLLIAMFSNTFDRLQTDTDRIWKFQRYSLVCEYLSRPSLPPPLILVSHFWRFILYTSARCIRSQCIQNKYREHSSRTKYKKRLNEKLTSIIEIAEDALGDEVFYNHLKEGRKLVDEVDLDEERVNSPHDTMFAKIRTLENRIQTMNNQQAHMFEYLECLMDGLKSIGGDRIRTPEGRRFDPDEAFDDSSTGNQPKQAYRRESNFAEYRSRSSSLFDDQQTQMLNFFPPRKNMSENSQMSVQSTNTNNPTSDAVTASVPFTLKRWNLVGIWSWDVAHDVCAICRTALSESCLRCQAASNLQECVIVWGTCNHSFHNCCMSQWVKQRAQCPLCQTDWVINRIGQ</sequence>
<evidence type="ECO:0000256" key="7">
    <source>
        <dbReference type="ARBA" id="ARBA00022786"/>
    </source>
</evidence>
<evidence type="ECO:0000256" key="1">
    <source>
        <dbReference type="ARBA" id="ARBA00004141"/>
    </source>
</evidence>
<keyword evidence="6 13" id="KW-0863">Zinc-finger</keyword>
<feature type="domain" description="RING-type" evidence="16">
    <location>
        <begin position="1388"/>
        <end position="1441"/>
    </location>
</feature>
<evidence type="ECO:0000256" key="5">
    <source>
        <dbReference type="ARBA" id="ARBA00022723"/>
    </source>
</evidence>
<dbReference type="GO" id="GO:0008270">
    <property type="term" value="F:zinc ion binding"/>
    <property type="evidence" value="ECO:0007669"/>
    <property type="project" value="UniProtKB-KW"/>
</dbReference>
<keyword evidence="7" id="KW-0833">Ubl conjugation pathway</keyword>
<comment type="caution">
    <text evidence="17">The sequence shown here is derived from an EMBL/GenBank/DDBJ whole genome shotgun (WGS) entry which is preliminary data.</text>
</comment>
<gene>
    <name evidence="17" type="ORF">XAT740_LOCUS512</name>
</gene>
<evidence type="ECO:0000256" key="13">
    <source>
        <dbReference type="PROSITE-ProRule" id="PRU00175"/>
    </source>
</evidence>
<dbReference type="GO" id="GO:0005261">
    <property type="term" value="F:monoatomic cation channel activity"/>
    <property type="evidence" value="ECO:0007669"/>
    <property type="project" value="TreeGrafter"/>
</dbReference>
<dbReference type="InterPro" id="IPR001841">
    <property type="entry name" value="Znf_RING"/>
</dbReference>
<evidence type="ECO:0000256" key="6">
    <source>
        <dbReference type="ARBA" id="ARBA00022771"/>
    </source>
</evidence>
<dbReference type="SUPFAM" id="SSF57850">
    <property type="entry name" value="RING/U-box"/>
    <property type="match status" value="1"/>
</dbReference>
<dbReference type="InterPro" id="IPR050927">
    <property type="entry name" value="TRPM"/>
</dbReference>
<dbReference type="Proteomes" id="UP000663828">
    <property type="component" value="Unassembled WGS sequence"/>
</dbReference>
<keyword evidence="12" id="KW-0407">Ion channel</keyword>
<feature type="transmembrane region" description="Helical" evidence="15">
    <location>
        <begin position="1091"/>
        <end position="1113"/>
    </location>
</feature>
<organism evidence="17 18">
    <name type="scientific">Adineta ricciae</name>
    <name type="common">Rotifer</name>
    <dbReference type="NCBI Taxonomy" id="249248"/>
    <lineage>
        <taxon>Eukaryota</taxon>
        <taxon>Metazoa</taxon>
        <taxon>Spiralia</taxon>
        <taxon>Gnathifera</taxon>
        <taxon>Rotifera</taxon>
        <taxon>Eurotatoria</taxon>
        <taxon>Bdelloidea</taxon>
        <taxon>Adinetida</taxon>
        <taxon>Adinetidae</taxon>
        <taxon>Adineta</taxon>
    </lineage>
</organism>
<dbReference type="InterPro" id="IPR024766">
    <property type="entry name" value="Znf_RING_H2"/>
</dbReference>
<dbReference type="CDD" id="cd16466">
    <property type="entry name" value="RING-H2_RBX2"/>
    <property type="match status" value="1"/>
</dbReference>
<dbReference type="InterPro" id="IPR013083">
    <property type="entry name" value="Znf_RING/FYVE/PHD"/>
</dbReference>
<evidence type="ECO:0000256" key="15">
    <source>
        <dbReference type="SAM" id="Phobius"/>
    </source>
</evidence>
<accession>A0A813PBL5</accession>
<evidence type="ECO:0000313" key="17">
    <source>
        <dbReference type="EMBL" id="CAF0752718.1"/>
    </source>
</evidence>
<dbReference type="PROSITE" id="PS50089">
    <property type="entry name" value="ZF_RING_2"/>
    <property type="match status" value="1"/>
</dbReference>
<comment type="pathway">
    <text evidence="2">Protein modification; protein ubiquitination.</text>
</comment>
<evidence type="ECO:0000256" key="4">
    <source>
        <dbReference type="ARBA" id="ARBA00022692"/>
    </source>
</evidence>
<evidence type="ECO:0000256" key="14">
    <source>
        <dbReference type="SAM" id="MobiDB-lite"/>
    </source>
</evidence>
<evidence type="ECO:0000313" key="18">
    <source>
        <dbReference type="Proteomes" id="UP000663828"/>
    </source>
</evidence>
<keyword evidence="5" id="KW-0479">Metal-binding</keyword>
<dbReference type="GO" id="GO:0005886">
    <property type="term" value="C:plasma membrane"/>
    <property type="evidence" value="ECO:0007669"/>
    <property type="project" value="TreeGrafter"/>
</dbReference>
<keyword evidence="8" id="KW-0862">Zinc</keyword>
<evidence type="ECO:0000256" key="11">
    <source>
        <dbReference type="ARBA" id="ARBA00023136"/>
    </source>
</evidence>
<dbReference type="InterPro" id="IPR041491">
    <property type="entry name" value="TRPM_SLOG"/>
</dbReference>